<feature type="compositionally biased region" description="Basic and acidic residues" evidence="2">
    <location>
        <begin position="309"/>
        <end position="320"/>
    </location>
</feature>
<accession>A0A0V0QUC9</accession>
<keyword evidence="1" id="KW-0175">Coiled coil</keyword>
<protein>
    <submittedName>
        <fullName evidence="3">Uncharacterized protein</fullName>
    </submittedName>
</protein>
<comment type="caution">
    <text evidence="3">The sequence shown here is derived from an EMBL/GenBank/DDBJ whole genome shotgun (WGS) entry which is preliminary data.</text>
</comment>
<dbReference type="AlphaFoldDB" id="A0A0V0QUC9"/>
<gene>
    <name evidence="3" type="ORF">PPERSA_02363</name>
</gene>
<evidence type="ECO:0000256" key="1">
    <source>
        <dbReference type="SAM" id="Coils"/>
    </source>
</evidence>
<keyword evidence="4" id="KW-1185">Reference proteome</keyword>
<name>A0A0V0QUC9_PSEPJ</name>
<feature type="coiled-coil region" evidence="1">
    <location>
        <begin position="34"/>
        <end position="68"/>
    </location>
</feature>
<reference evidence="3 4" key="1">
    <citation type="journal article" date="2015" name="Sci. Rep.">
        <title>Genome of the facultative scuticociliatosis pathogen Pseudocohnilembus persalinus provides insight into its virulence through horizontal gene transfer.</title>
        <authorList>
            <person name="Xiong J."/>
            <person name="Wang G."/>
            <person name="Cheng J."/>
            <person name="Tian M."/>
            <person name="Pan X."/>
            <person name="Warren A."/>
            <person name="Jiang C."/>
            <person name="Yuan D."/>
            <person name="Miao W."/>
        </authorList>
    </citation>
    <scope>NUCLEOTIDE SEQUENCE [LARGE SCALE GENOMIC DNA]</scope>
    <source>
        <strain evidence="3">36N120E</strain>
    </source>
</reference>
<feature type="region of interest" description="Disordered" evidence="2">
    <location>
        <begin position="272"/>
        <end position="320"/>
    </location>
</feature>
<dbReference type="InParanoid" id="A0A0V0QUC9"/>
<evidence type="ECO:0000313" key="3">
    <source>
        <dbReference type="EMBL" id="KRX05831.1"/>
    </source>
</evidence>
<sequence>MSIMVRNSWAYYNQIIKNKTQMFNKIVYYKKLETDNLEKLIQQTELKIKQIQQQNKDNNENLQQEEVKKNKVDTEFLEKQKNYLNILQQKADHFQINYPWKQKLLKDQQFQQLDQTQQNFVYYTILKCLRPSFNQKKYKDINQYLDDKKSERYEQFDINNVEDIVMQYVYLKIYQQSEYSEEYKKLFCIDDFEEGSLIVDDDLNLELCLQNNGIQQNQNQQQQKDYQFKIDENISSDYFKEIENKYKMGGISQTFKDKRQYLKQTYNQKIKHKYNSSNKNLQENSNLSSQDSNNNKIQDKNQIHGLHTNKPDSDRVLSLI</sequence>
<evidence type="ECO:0000313" key="4">
    <source>
        <dbReference type="Proteomes" id="UP000054937"/>
    </source>
</evidence>
<evidence type="ECO:0000256" key="2">
    <source>
        <dbReference type="SAM" id="MobiDB-lite"/>
    </source>
</evidence>
<dbReference type="Proteomes" id="UP000054937">
    <property type="component" value="Unassembled WGS sequence"/>
</dbReference>
<feature type="compositionally biased region" description="Low complexity" evidence="2">
    <location>
        <begin position="275"/>
        <end position="296"/>
    </location>
</feature>
<dbReference type="EMBL" id="LDAU01000104">
    <property type="protein sequence ID" value="KRX05831.1"/>
    <property type="molecule type" value="Genomic_DNA"/>
</dbReference>
<proteinExistence type="predicted"/>
<organism evidence="3 4">
    <name type="scientific">Pseudocohnilembus persalinus</name>
    <name type="common">Ciliate</name>
    <dbReference type="NCBI Taxonomy" id="266149"/>
    <lineage>
        <taxon>Eukaryota</taxon>
        <taxon>Sar</taxon>
        <taxon>Alveolata</taxon>
        <taxon>Ciliophora</taxon>
        <taxon>Intramacronucleata</taxon>
        <taxon>Oligohymenophorea</taxon>
        <taxon>Scuticociliatia</taxon>
        <taxon>Philasterida</taxon>
        <taxon>Pseudocohnilembidae</taxon>
        <taxon>Pseudocohnilembus</taxon>
    </lineage>
</organism>